<feature type="compositionally biased region" description="Basic and acidic residues" evidence="1">
    <location>
        <begin position="30"/>
        <end position="43"/>
    </location>
</feature>
<feature type="region of interest" description="Disordered" evidence="1">
    <location>
        <begin position="1"/>
        <end position="112"/>
    </location>
</feature>
<dbReference type="Proteomes" id="UP001205105">
    <property type="component" value="Unassembled WGS sequence"/>
</dbReference>
<accession>A0AAD5H8N5</accession>
<feature type="compositionally biased region" description="Low complexity" evidence="1">
    <location>
        <begin position="16"/>
        <end position="28"/>
    </location>
</feature>
<reference evidence="2" key="1">
    <citation type="submission" date="2020-11" db="EMBL/GenBank/DDBJ databases">
        <title>Chlorella ohadii genome sequencing and assembly.</title>
        <authorList>
            <person name="Murik O."/>
            <person name="Treves H."/>
            <person name="Kedem I."/>
            <person name="Shotland Y."/>
            <person name="Kaplan A."/>
        </authorList>
    </citation>
    <scope>NUCLEOTIDE SEQUENCE</scope>
    <source>
        <strain evidence="2">1</strain>
    </source>
</reference>
<sequence length="202" mass="20574">MLQTQIELGRIKLPVEADAAPAAAGSAEEAAEHEQRVQRHKEWLLAAHRGAAPSSAPCAAQAQDAAGAGPASSAPEPAAPAPEGQGSAAASAAQDGTDEAAEAAAKAAAEAHIRGQLRDISRALWGAVSAGAASGQPGGASRTRSDYAFKSEAVDAMWREGELDARHRRRRDEHAAYVEAAARDALLRRGAFGADGAAKASK</sequence>
<gene>
    <name evidence="2" type="ORF">COHA_001670</name>
</gene>
<evidence type="ECO:0000256" key="1">
    <source>
        <dbReference type="SAM" id="MobiDB-lite"/>
    </source>
</evidence>
<proteinExistence type="predicted"/>
<organism evidence="2 3">
    <name type="scientific">Chlorella ohadii</name>
    <dbReference type="NCBI Taxonomy" id="2649997"/>
    <lineage>
        <taxon>Eukaryota</taxon>
        <taxon>Viridiplantae</taxon>
        <taxon>Chlorophyta</taxon>
        <taxon>core chlorophytes</taxon>
        <taxon>Trebouxiophyceae</taxon>
        <taxon>Chlorellales</taxon>
        <taxon>Chlorellaceae</taxon>
        <taxon>Chlorella clade</taxon>
        <taxon>Chlorella</taxon>
    </lineage>
</organism>
<protein>
    <submittedName>
        <fullName evidence="2">Uncharacterized protein</fullName>
    </submittedName>
</protein>
<name>A0AAD5H8N5_9CHLO</name>
<evidence type="ECO:0000313" key="3">
    <source>
        <dbReference type="Proteomes" id="UP001205105"/>
    </source>
</evidence>
<dbReference type="EMBL" id="JADXDR010000024">
    <property type="protein sequence ID" value="KAI7844790.1"/>
    <property type="molecule type" value="Genomic_DNA"/>
</dbReference>
<keyword evidence="3" id="KW-1185">Reference proteome</keyword>
<evidence type="ECO:0000313" key="2">
    <source>
        <dbReference type="EMBL" id="KAI7844790.1"/>
    </source>
</evidence>
<comment type="caution">
    <text evidence="2">The sequence shown here is derived from an EMBL/GenBank/DDBJ whole genome shotgun (WGS) entry which is preliminary data.</text>
</comment>
<dbReference type="AlphaFoldDB" id="A0AAD5H8N5"/>
<feature type="compositionally biased region" description="Low complexity" evidence="1">
    <location>
        <begin position="50"/>
        <end position="95"/>
    </location>
</feature>